<dbReference type="PANTHER" id="PTHR47327:SF8">
    <property type="entry name" value="FI17836P1"/>
    <property type="match status" value="1"/>
</dbReference>
<organism evidence="2 3">
    <name type="scientific">Plutella xylostella</name>
    <name type="common">Diamondback moth</name>
    <name type="synonym">Plutella maculipennis</name>
    <dbReference type="NCBI Taxonomy" id="51655"/>
    <lineage>
        <taxon>Eukaryota</taxon>
        <taxon>Metazoa</taxon>
        <taxon>Ecdysozoa</taxon>
        <taxon>Arthropoda</taxon>
        <taxon>Hexapoda</taxon>
        <taxon>Insecta</taxon>
        <taxon>Pterygota</taxon>
        <taxon>Neoptera</taxon>
        <taxon>Endopterygota</taxon>
        <taxon>Lepidoptera</taxon>
        <taxon>Glossata</taxon>
        <taxon>Ditrysia</taxon>
        <taxon>Yponomeutoidea</taxon>
        <taxon>Plutellidae</taxon>
        <taxon>Plutella</taxon>
    </lineage>
</organism>
<protein>
    <submittedName>
        <fullName evidence="2">(diamondback moth) hypothetical protein</fullName>
    </submittedName>
</protein>
<sequence length="354" mass="38554">MRWSGVAPGLARPVFVYSASGDEASLTGACLARCRELDACAAVAVAFGAGTCQGVAASQDWALTVDSDAAFFQKTCLELPPSCARRWWVLEATPGYQLLGARRPAVNATLVGCGAQVFSGDGDDVYRSAQWVGPDGPADSISTPGAGGGCLLAAGDRFTEPEAYRVGGYHTVYVENQCRHDYSKKIDRCSYEEYFNQTLRHVELTMHDFTKDQCKSACETEDRFVCRGFTWSLPQGRGRSLQGQGEGQGQGVCDLHSEDLVSTGSWLLRRTNAATYYRRVICLNISVECTDTSMSIRYRPRGSFTGRVYVPGRGEQCSARASDDVVRLDLPLYGDCDVHFAHAVDQRPGFPANR</sequence>
<dbReference type="InterPro" id="IPR003609">
    <property type="entry name" value="Pan_app"/>
</dbReference>
<dbReference type="InterPro" id="IPR052774">
    <property type="entry name" value="Celegans_DevNeuronal_Protein"/>
</dbReference>
<dbReference type="Pfam" id="PF00024">
    <property type="entry name" value="PAN_1"/>
    <property type="match status" value="1"/>
</dbReference>
<gene>
    <name evidence="2" type="ORF">PLXY2_LOCUS5147</name>
</gene>
<evidence type="ECO:0000313" key="3">
    <source>
        <dbReference type="Proteomes" id="UP000653454"/>
    </source>
</evidence>
<reference evidence="2" key="1">
    <citation type="submission" date="2020-11" db="EMBL/GenBank/DDBJ databases">
        <authorList>
            <person name="Whiteford S."/>
        </authorList>
    </citation>
    <scope>NUCLEOTIDE SEQUENCE</scope>
</reference>
<evidence type="ECO:0000259" key="1">
    <source>
        <dbReference type="PROSITE" id="PS50948"/>
    </source>
</evidence>
<comment type="caution">
    <text evidence="2">The sequence shown here is derived from an EMBL/GenBank/DDBJ whole genome shotgun (WGS) entry which is preliminary data.</text>
</comment>
<dbReference type="AlphaFoldDB" id="A0A8S4ECE3"/>
<feature type="domain" description="Apple" evidence="1">
    <location>
        <begin position="189"/>
        <end position="282"/>
    </location>
</feature>
<dbReference type="Proteomes" id="UP000653454">
    <property type="component" value="Unassembled WGS sequence"/>
</dbReference>
<dbReference type="PANTHER" id="PTHR47327">
    <property type="entry name" value="FI18240P1-RELATED"/>
    <property type="match status" value="1"/>
</dbReference>
<dbReference type="EMBL" id="CAJHNJ030000015">
    <property type="protein sequence ID" value="CAG9113450.1"/>
    <property type="molecule type" value="Genomic_DNA"/>
</dbReference>
<dbReference type="PROSITE" id="PS50948">
    <property type="entry name" value="PAN"/>
    <property type="match status" value="1"/>
</dbReference>
<dbReference type="GO" id="GO:0009653">
    <property type="term" value="P:anatomical structure morphogenesis"/>
    <property type="evidence" value="ECO:0007669"/>
    <property type="project" value="TreeGrafter"/>
</dbReference>
<name>A0A8S4ECE3_PLUXY</name>
<evidence type="ECO:0000313" key="2">
    <source>
        <dbReference type="EMBL" id="CAG9113450.1"/>
    </source>
</evidence>
<dbReference type="Gene3D" id="3.50.4.10">
    <property type="entry name" value="Hepatocyte Growth Factor"/>
    <property type="match status" value="1"/>
</dbReference>
<keyword evidence="3" id="KW-1185">Reference proteome</keyword>
<proteinExistence type="predicted"/>
<accession>A0A8S4ECE3</accession>